<organism evidence="7">
    <name type="scientific">Chrysotila carterae</name>
    <name type="common">Marine alga</name>
    <name type="synonym">Syracosphaera carterae</name>
    <dbReference type="NCBI Taxonomy" id="13221"/>
    <lineage>
        <taxon>Eukaryota</taxon>
        <taxon>Haptista</taxon>
        <taxon>Haptophyta</taxon>
        <taxon>Prymnesiophyceae</taxon>
        <taxon>Isochrysidales</taxon>
        <taxon>Isochrysidaceae</taxon>
        <taxon>Chrysotila</taxon>
    </lineage>
</organism>
<keyword evidence="5" id="KW-0966">Cell projection</keyword>
<protein>
    <recommendedName>
        <fullName evidence="6">BART domain-containing protein</fullName>
    </recommendedName>
</protein>
<evidence type="ECO:0000259" key="6">
    <source>
        <dbReference type="Pfam" id="PF11527"/>
    </source>
</evidence>
<comment type="subcellular location">
    <subcellularLocation>
        <location evidence="1">Cell projection</location>
        <location evidence="1">Cilium</location>
    </subcellularLocation>
    <subcellularLocation>
        <location evidence="2">Cytoplasm</location>
    </subcellularLocation>
</comment>
<dbReference type="InterPro" id="IPR023379">
    <property type="entry name" value="BART_dom"/>
</dbReference>
<dbReference type="GO" id="GO:0005929">
    <property type="term" value="C:cilium"/>
    <property type="evidence" value="ECO:0007669"/>
    <property type="project" value="UniProtKB-SubCell"/>
</dbReference>
<evidence type="ECO:0000256" key="4">
    <source>
        <dbReference type="ARBA" id="ARBA00023069"/>
    </source>
</evidence>
<evidence type="ECO:0000256" key="2">
    <source>
        <dbReference type="ARBA" id="ARBA00004496"/>
    </source>
</evidence>
<sequence>MAAEGTNVVNKLEECFSRPEFTSAIGDFGNKHCVEFRQLIEAEDMSQIEHPLRWNELYQEYVSMIESKLEEFLAAESIPIEDVIAAVSDSIQRQHTCIDYLLATTEYPSFLQLMQDFVSMQDWGCTEVALDAAPTMEAVEPAAP</sequence>
<keyword evidence="3" id="KW-0963">Cytoplasm</keyword>
<evidence type="ECO:0000256" key="5">
    <source>
        <dbReference type="ARBA" id="ARBA00023273"/>
    </source>
</evidence>
<accession>A0A7S4EWB9</accession>
<dbReference type="InterPro" id="IPR042541">
    <property type="entry name" value="BART_sf"/>
</dbReference>
<evidence type="ECO:0000256" key="3">
    <source>
        <dbReference type="ARBA" id="ARBA00022490"/>
    </source>
</evidence>
<reference evidence="7" key="1">
    <citation type="submission" date="2021-01" db="EMBL/GenBank/DDBJ databases">
        <authorList>
            <person name="Corre E."/>
            <person name="Pelletier E."/>
            <person name="Niang G."/>
            <person name="Scheremetjew M."/>
            <person name="Finn R."/>
            <person name="Kale V."/>
            <person name="Holt S."/>
            <person name="Cochrane G."/>
            <person name="Meng A."/>
            <person name="Brown T."/>
            <person name="Cohen L."/>
        </authorList>
    </citation>
    <scope>NUCLEOTIDE SEQUENCE</scope>
    <source>
        <strain evidence="7">CCMP645</strain>
    </source>
</reference>
<dbReference type="Gene3D" id="1.20.1520.10">
    <property type="entry name" value="ADP-ribosylation factor-like 2-binding protein, domain"/>
    <property type="match status" value="1"/>
</dbReference>
<evidence type="ECO:0000256" key="1">
    <source>
        <dbReference type="ARBA" id="ARBA00004138"/>
    </source>
</evidence>
<gene>
    <name evidence="7" type="ORF">PCAR00345_LOCUS9301</name>
</gene>
<dbReference type="AlphaFoldDB" id="A0A7S4EWB9"/>
<name>A0A7S4EWB9_CHRCT</name>
<dbReference type="GO" id="GO:0005737">
    <property type="term" value="C:cytoplasm"/>
    <property type="evidence" value="ECO:0007669"/>
    <property type="project" value="UniProtKB-SubCell"/>
</dbReference>
<dbReference type="Pfam" id="PF11527">
    <property type="entry name" value="ARL2_Bind_BART"/>
    <property type="match status" value="1"/>
</dbReference>
<keyword evidence="4" id="KW-0969">Cilium</keyword>
<evidence type="ECO:0000313" key="7">
    <source>
        <dbReference type="EMBL" id="CAE0756707.1"/>
    </source>
</evidence>
<feature type="domain" description="BART" evidence="6">
    <location>
        <begin position="7"/>
        <end position="116"/>
    </location>
</feature>
<dbReference type="EMBL" id="HBIZ01015105">
    <property type="protein sequence ID" value="CAE0756707.1"/>
    <property type="molecule type" value="Transcribed_RNA"/>
</dbReference>
<proteinExistence type="predicted"/>